<comment type="caution">
    <text evidence="3">The sequence shown here is derived from an EMBL/GenBank/DDBJ whole genome shotgun (WGS) entry which is preliminary data.</text>
</comment>
<dbReference type="Proteomes" id="UP001642540">
    <property type="component" value="Unassembled WGS sequence"/>
</dbReference>
<evidence type="ECO:0000313" key="4">
    <source>
        <dbReference type="Proteomes" id="UP001642540"/>
    </source>
</evidence>
<feature type="compositionally biased region" description="Basic residues" evidence="2">
    <location>
        <begin position="24"/>
        <end position="33"/>
    </location>
</feature>
<gene>
    <name evidence="3" type="ORF">ODALV1_LOCUS19163</name>
</gene>
<feature type="compositionally biased region" description="Polar residues" evidence="2">
    <location>
        <begin position="34"/>
        <end position="49"/>
    </location>
</feature>
<feature type="compositionally biased region" description="Basic and acidic residues" evidence="2">
    <location>
        <begin position="1"/>
        <end position="23"/>
    </location>
</feature>
<keyword evidence="4" id="KW-1185">Reference proteome</keyword>
<keyword evidence="1" id="KW-0175">Coiled coil</keyword>
<evidence type="ECO:0000256" key="1">
    <source>
        <dbReference type="SAM" id="Coils"/>
    </source>
</evidence>
<feature type="coiled-coil region" evidence="1">
    <location>
        <begin position="304"/>
        <end position="363"/>
    </location>
</feature>
<dbReference type="EMBL" id="CAXLJM020000065">
    <property type="protein sequence ID" value="CAL8120980.1"/>
    <property type="molecule type" value="Genomic_DNA"/>
</dbReference>
<proteinExistence type="predicted"/>
<protein>
    <submittedName>
        <fullName evidence="3">Uncharacterized protein</fullName>
    </submittedName>
</protein>
<evidence type="ECO:0000313" key="3">
    <source>
        <dbReference type="EMBL" id="CAL8120980.1"/>
    </source>
</evidence>
<feature type="region of interest" description="Disordered" evidence="2">
    <location>
        <begin position="86"/>
        <end position="115"/>
    </location>
</feature>
<evidence type="ECO:0000256" key="2">
    <source>
        <dbReference type="SAM" id="MobiDB-lite"/>
    </source>
</evidence>
<feature type="region of interest" description="Disordered" evidence="2">
    <location>
        <begin position="1"/>
        <end position="49"/>
    </location>
</feature>
<reference evidence="3 4" key="1">
    <citation type="submission" date="2024-08" db="EMBL/GenBank/DDBJ databases">
        <authorList>
            <person name="Cucini C."/>
            <person name="Frati F."/>
        </authorList>
    </citation>
    <scope>NUCLEOTIDE SEQUENCE [LARGE SCALE GENOMIC DNA]</scope>
</reference>
<accession>A0ABP1R6N3</accession>
<organism evidence="3 4">
    <name type="scientific">Orchesella dallaii</name>
    <dbReference type="NCBI Taxonomy" id="48710"/>
    <lineage>
        <taxon>Eukaryota</taxon>
        <taxon>Metazoa</taxon>
        <taxon>Ecdysozoa</taxon>
        <taxon>Arthropoda</taxon>
        <taxon>Hexapoda</taxon>
        <taxon>Collembola</taxon>
        <taxon>Entomobryomorpha</taxon>
        <taxon>Entomobryoidea</taxon>
        <taxon>Orchesellidae</taxon>
        <taxon>Orchesellinae</taxon>
        <taxon>Orchesella</taxon>
    </lineage>
</organism>
<sequence length="399" mass="45287">MEKIEYKPKLKRIQDSNQRDRQKPPSRGHKMKSNKLSTMELPQNKPLNKSVNRKELVHREVLEKFTDFNKRLVNLFEQTAKRGMVNSGEDLSSKKQGRDAPAANMVSKEVSDQDAGRNLENAIENAYNQPKIPRERIRSVSAHGSTNPPLRQPLTPTATFLSVIQPEAVNHFRQSLILVEPKSKLEAKAKFHPILFKGIEQQLGNLRAISSTCMFALELCIDKIVELNNGIVSLQQNGSQSGKDQQGRLNAEVTIEDNVSNIQAGFAQLRSLCILLNNSTQRIQRDGYGFVQLNHSSGELSQTAEQVRNDVSQLLAQLTQFRNRWEEQMDDIRQLILVSEFLIQDAIERHQDVKNLYKSLKELKAGEIRLHNQCLELNESSYDICVDLWKKLGGGGVRS</sequence>
<name>A0ABP1R6N3_9HEXA</name>